<organism evidence="1 2">
    <name type="scientific">Staurois parvus</name>
    <dbReference type="NCBI Taxonomy" id="386267"/>
    <lineage>
        <taxon>Eukaryota</taxon>
        <taxon>Metazoa</taxon>
        <taxon>Chordata</taxon>
        <taxon>Craniata</taxon>
        <taxon>Vertebrata</taxon>
        <taxon>Euteleostomi</taxon>
        <taxon>Amphibia</taxon>
        <taxon>Batrachia</taxon>
        <taxon>Anura</taxon>
        <taxon>Neobatrachia</taxon>
        <taxon>Ranoidea</taxon>
        <taxon>Ranidae</taxon>
        <taxon>Staurois</taxon>
    </lineage>
</organism>
<reference evidence="1" key="1">
    <citation type="submission" date="2023-05" db="EMBL/GenBank/DDBJ databases">
        <authorList>
            <person name="Stuckert A."/>
        </authorList>
    </citation>
    <scope>NUCLEOTIDE SEQUENCE</scope>
</reference>
<sequence length="71" mass="7716">MALGRKGLTSGAIKWLTVCCFTKCAVCVLLGKHAAAVYFAAMQRNTQQHVTAGRRETCVVFTQVSPLKCKI</sequence>
<keyword evidence="2" id="KW-1185">Reference proteome</keyword>
<dbReference type="Proteomes" id="UP001162483">
    <property type="component" value="Unassembled WGS sequence"/>
</dbReference>
<comment type="caution">
    <text evidence="1">The sequence shown here is derived from an EMBL/GenBank/DDBJ whole genome shotgun (WGS) entry which is preliminary data.</text>
</comment>
<evidence type="ECO:0000313" key="2">
    <source>
        <dbReference type="Proteomes" id="UP001162483"/>
    </source>
</evidence>
<protein>
    <recommendedName>
        <fullName evidence="3">Secreted protein</fullName>
    </recommendedName>
</protein>
<proteinExistence type="predicted"/>
<accession>A0ABN9EX62</accession>
<feature type="non-terminal residue" evidence="1">
    <location>
        <position position="71"/>
    </location>
</feature>
<dbReference type="EMBL" id="CATNWA010016058">
    <property type="protein sequence ID" value="CAI9589421.1"/>
    <property type="molecule type" value="Genomic_DNA"/>
</dbReference>
<gene>
    <name evidence="1" type="ORF">SPARVUS_LOCUS10890612</name>
</gene>
<evidence type="ECO:0000313" key="1">
    <source>
        <dbReference type="EMBL" id="CAI9589421.1"/>
    </source>
</evidence>
<evidence type="ECO:0008006" key="3">
    <source>
        <dbReference type="Google" id="ProtNLM"/>
    </source>
</evidence>
<name>A0ABN9EX62_9NEOB</name>